<dbReference type="Pfam" id="PF13028">
    <property type="entry name" value="DUF3889"/>
    <property type="match status" value="2"/>
</dbReference>
<evidence type="ECO:0000313" key="2">
    <source>
        <dbReference type="EMBL" id="NBC71305.1"/>
    </source>
</evidence>
<evidence type="ECO:0000256" key="1">
    <source>
        <dbReference type="SAM" id="SignalP"/>
    </source>
</evidence>
<dbReference type="Gene3D" id="3.10.450.390">
    <property type="entry name" value="Protein of unknown function DUF3889"/>
    <property type="match status" value="2"/>
</dbReference>
<feature type="chain" id="PRO_5038431371" evidence="1">
    <location>
        <begin position="23"/>
        <end position="198"/>
    </location>
</feature>
<feature type="signal peptide" evidence="1">
    <location>
        <begin position="1"/>
        <end position="22"/>
    </location>
</feature>
<proteinExistence type="predicted"/>
<dbReference type="InterPro" id="IPR024987">
    <property type="entry name" value="DUF3889"/>
</dbReference>
<protein>
    <submittedName>
        <fullName evidence="2">DUF3889 domain-containing protein</fullName>
    </submittedName>
</protein>
<reference evidence="2 3" key="1">
    <citation type="submission" date="2020-01" db="EMBL/GenBank/DDBJ databases">
        <title>Paenibacillus soybeanensis sp. nov. isolated from the nodules of soybean (Glycine max(L.) Merr).</title>
        <authorList>
            <person name="Wang H."/>
        </authorList>
    </citation>
    <scope>NUCLEOTIDE SEQUENCE [LARGE SCALE GENOMIC DNA]</scope>
    <source>
        <strain evidence="2 3">DSM 23054</strain>
    </source>
</reference>
<dbReference type="EMBL" id="JAAAMU010000011">
    <property type="protein sequence ID" value="NBC71305.1"/>
    <property type="molecule type" value="Genomic_DNA"/>
</dbReference>
<dbReference type="OrthoDB" id="2377048at2"/>
<accession>A0A7X4YRT6</accession>
<keyword evidence="3" id="KW-1185">Reference proteome</keyword>
<dbReference type="AlphaFoldDB" id="A0A7X4YRT6"/>
<name>A0A7X4YRT6_9BACL</name>
<dbReference type="Proteomes" id="UP000558113">
    <property type="component" value="Unassembled WGS sequence"/>
</dbReference>
<keyword evidence="1" id="KW-0732">Signal</keyword>
<organism evidence="2 3">
    <name type="scientific">Paenibacillus sacheonensis</name>
    <dbReference type="NCBI Taxonomy" id="742054"/>
    <lineage>
        <taxon>Bacteria</taxon>
        <taxon>Bacillati</taxon>
        <taxon>Bacillota</taxon>
        <taxon>Bacilli</taxon>
        <taxon>Bacillales</taxon>
        <taxon>Paenibacillaceae</taxon>
        <taxon>Paenibacillus</taxon>
    </lineage>
</organism>
<comment type="caution">
    <text evidence="2">The sequence shown here is derived from an EMBL/GenBank/DDBJ whole genome shotgun (WGS) entry which is preliminary data.</text>
</comment>
<sequence length="198" mass="22382">MKRLFAILIVLLLLSVSVPVLTSAAPAKYDPADGYHQYIKWIGAARKAAQERYPKAALVDLLYVGCKAEWPAPKRFVYKFWMQENDREFGVYVTVDEAASPDRARASRIEKTDAILLSYGHWSRYANEAVQAEYPGAEIVGWRPFGCACLGKEASSQVFRFWFRQGGRSQVMRVTVSYNPATNKALGVKFEPIRSFSE</sequence>
<gene>
    <name evidence="2" type="ORF">GT003_20105</name>
</gene>
<dbReference type="RefSeq" id="WP_161701148.1">
    <property type="nucleotide sequence ID" value="NZ_JAAAMU010000011.1"/>
</dbReference>
<evidence type="ECO:0000313" key="3">
    <source>
        <dbReference type="Proteomes" id="UP000558113"/>
    </source>
</evidence>